<evidence type="ECO:0000259" key="1">
    <source>
        <dbReference type="PROSITE" id="PS50181"/>
    </source>
</evidence>
<dbReference type="Pfam" id="PF03478">
    <property type="entry name" value="Beta-prop_KIB1-4"/>
    <property type="match status" value="1"/>
</dbReference>
<gene>
    <name evidence="2" type="ORF">KIW84_034082</name>
</gene>
<feature type="non-terminal residue" evidence="2">
    <location>
        <position position="1"/>
    </location>
</feature>
<dbReference type="InterPro" id="IPR005174">
    <property type="entry name" value="KIB1-4_b-propeller"/>
</dbReference>
<dbReference type="SUPFAM" id="SSF50969">
    <property type="entry name" value="YVTN repeat-like/Quinoprotein amine dehydrogenase"/>
    <property type="match status" value="1"/>
</dbReference>
<organism evidence="2 3">
    <name type="scientific">Pisum sativum</name>
    <name type="common">Garden pea</name>
    <name type="synonym">Lathyrus oleraceus</name>
    <dbReference type="NCBI Taxonomy" id="3888"/>
    <lineage>
        <taxon>Eukaryota</taxon>
        <taxon>Viridiplantae</taxon>
        <taxon>Streptophyta</taxon>
        <taxon>Embryophyta</taxon>
        <taxon>Tracheophyta</taxon>
        <taxon>Spermatophyta</taxon>
        <taxon>Magnoliopsida</taxon>
        <taxon>eudicotyledons</taxon>
        <taxon>Gunneridae</taxon>
        <taxon>Pentapetalae</taxon>
        <taxon>rosids</taxon>
        <taxon>fabids</taxon>
        <taxon>Fabales</taxon>
        <taxon>Fabaceae</taxon>
        <taxon>Papilionoideae</taxon>
        <taxon>50 kb inversion clade</taxon>
        <taxon>NPAAA clade</taxon>
        <taxon>Hologalegina</taxon>
        <taxon>IRL clade</taxon>
        <taxon>Fabeae</taxon>
        <taxon>Lathyrus</taxon>
    </lineage>
</organism>
<dbReference type="AlphaFoldDB" id="A0A9D4Y0D0"/>
<keyword evidence="3" id="KW-1185">Reference proteome</keyword>
<dbReference type="Pfam" id="PF00646">
    <property type="entry name" value="F-box"/>
    <property type="match status" value="1"/>
</dbReference>
<protein>
    <recommendedName>
        <fullName evidence="1">F-box domain-containing protein</fullName>
    </recommendedName>
</protein>
<dbReference type="InterPro" id="IPR036047">
    <property type="entry name" value="F-box-like_dom_sf"/>
</dbReference>
<dbReference type="PANTHER" id="PTHR45463:SF8">
    <property type="entry name" value="OS09G0392200 PROTEIN"/>
    <property type="match status" value="1"/>
</dbReference>
<sequence length="392" mass="45563">NKVDKIAAEKLGMQQGDDEEDFIRSNSYNGVPLRQSIGKKVENDIDFSHLPWNVLDTISHKLSFDELFDFASVCKEWRVVKKIYWKNFLESHSPLLVETTSYAKKFYSFYSIPDQRAYLSEMSYFWGLFYCGSSSGYLIMAGNNILQLMNPFTRKQKIIDISTIVNELNYYACRVLLAFAKGSGEFVIVASCKCLFSLHVYQSRNSNWETYIKRGNPWKVVDFVVFHNIIYVITNKAEIGVLSLNSSSLKFLKLENTPNITSSYLKLLNCDGKLLVVDFTPGRQLDVYKIDLGTMSYVKVQTLGEISLFYSRNKCYAIENPRKWGYENNSVYYINCMTTECEVYSGSSNELLKCIMPSGRRRPRRRSSRSRTYWLDWCFRNLHDEVDYSLVE</sequence>
<dbReference type="InterPro" id="IPR001810">
    <property type="entry name" value="F-box_dom"/>
</dbReference>
<reference evidence="2 3" key="1">
    <citation type="journal article" date="2022" name="Nat. Genet.">
        <title>Improved pea reference genome and pan-genome highlight genomic features and evolutionary characteristics.</title>
        <authorList>
            <person name="Yang T."/>
            <person name="Liu R."/>
            <person name="Luo Y."/>
            <person name="Hu S."/>
            <person name="Wang D."/>
            <person name="Wang C."/>
            <person name="Pandey M.K."/>
            <person name="Ge S."/>
            <person name="Xu Q."/>
            <person name="Li N."/>
            <person name="Li G."/>
            <person name="Huang Y."/>
            <person name="Saxena R.K."/>
            <person name="Ji Y."/>
            <person name="Li M."/>
            <person name="Yan X."/>
            <person name="He Y."/>
            <person name="Liu Y."/>
            <person name="Wang X."/>
            <person name="Xiang C."/>
            <person name="Varshney R.K."/>
            <person name="Ding H."/>
            <person name="Gao S."/>
            <person name="Zong X."/>
        </authorList>
    </citation>
    <scope>NUCLEOTIDE SEQUENCE [LARGE SCALE GENOMIC DNA]</scope>
    <source>
        <strain evidence="2 3">cv. Zhongwan 6</strain>
    </source>
</reference>
<dbReference type="PANTHER" id="PTHR45463">
    <property type="entry name" value="OS09G0392200 PROTEIN"/>
    <property type="match status" value="1"/>
</dbReference>
<evidence type="ECO:0000313" key="3">
    <source>
        <dbReference type="Proteomes" id="UP001058974"/>
    </source>
</evidence>
<dbReference type="EMBL" id="JAMSHJ010000003">
    <property type="protein sequence ID" value="KAI5429334.1"/>
    <property type="molecule type" value="Genomic_DNA"/>
</dbReference>
<dbReference type="Gramene" id="Psat03G0408200-T1">
    <property type="protein sequence ID" value="KAI5429334.1"/>
    <property type="gene ID" value="KIW84_034082"/>
</dbReference>
<dbReference type="InterPro" id="IPR011044">
    <property type="entry name" value="Quino_amine_DH_bsu"/>
</dbReference>
<evidence type="ECO:0000313" key="2">
    <source>
        <dbReference type="EMBL" id="KAI5429334.1"/>
    </source>
</evidence>
<accession>A0A9D4Y0D0</accession>
<feature type="domain" description="F-box" evidence="1">
    <location>
        <begin position="44"/>
        <end position="88"/>
    </location>
</feature>
<dbReference type="Gene3D" id="1.20.1280.50">
    <property type="match status" value="1"/>
</dbReference>
<name>A0A9D4Y0D0_PEA</name>
<dbReference type="PROSITE" id="PS50181">
    <property type="entry name" value="FBOX"/>
    <property type="match status" value="1"/>
</dbReference>
<proteinExistence type="predicted"/>
<dbReference type="Proteomes" id="UP001058974">
    <property type="component" value="Chromosome 3"/>
</dbReference>
<dbReference type="SUPFAM" id="SSF81383">
    <property type="entry name" value="F-box domain"/>
    <property type="match status" value="1"/>
</dbReference>
<comment type="caution">
    <text evidence="2">The sequence shown here is derived from an EMBL/GenBank/DDBJ whole genome shotgun (WGS) entry which is preliminary data.</text>
</comment>